<keyword evidence="2 4" id="KW-0560">Oxidoreductase</keyword>
<evidence type="ECO:0000256" key="4">
    <source>
        <dbReference type="RuleBase" id="RU003345"/>
    </source>
</evidence>
<dbReference type="GO" id="GO:0016620">
    <property type="term" value="F:oxidoreductase activity, acting on the aldehyde or oxo group of donors, NAD or NADP as acceptor"/>
    <property type="evidence" value="ECO:0007669"/>
    <property type="project" value="InterPro"/>
</dbReference>
<dbReference type="InterPro" id="IPR016161">
    <property type="entry name" value="Ald_DH/histidinol_DH"/>
</dbReference>
<dbReference type="InterPro" id="IPR029510">
    <property type="entry name" value="Ald_DH_CS_GLU"/>
</dbReference>
<feature type="domain" description="Aldehyde dehydrogenase" evidence="6">
    <location>
        <begin position="22"/>
        <end position="469"/>
    </location>
</feature>
<evidence type="ECO:0000259" key="6">
    <source>
        <dbReference type="Pfam" id="PF00171"/>
    </source>
</evidence>
<dbReference type="SUPFAM" id="SSF53720">
    <property type="entry name" value="ALDH-like"/>
    <property type="match status" value="1"/>
</dbReference>
<evidence type="ECO:0000256" key="2">
    <source>
        <dbReference type="ARBA" id="ARBA00023002"/>
    </source>
</evidence>
<organism evidence="7 8">
    <name type="scientific">Acrocarpospora macrocephala</name>
    <dbReference type="NCBI Taxonomy" id="150177"/>
    <lineage>
        <taxon>Bacteria</taxon>
        <taxon>Bacillati</taxon>
        <taxon>Actinomycetota</taxon>
        <taxon>Actinomycetes</taxon>
        <taxon>Streptosporangiales</taxon>
        <taxon>Streptosporangiaceae</taxon>
        <taxon>Acrocarpospora</taxon>
    </lineage>
</organism>
<dbReference type="PROSITE" id="PS00687">
    <property type="entry name" value="ALDEHYDE_DEHYDR_GLU"/>
    <property type="match status" value="1"/>
</dbReference>
<dbReference type="InterPro" id="IPR016163">
    <property type="entry name" value="Ald_DH_C"/>
</dbReference>
<dbReference type="EMBL" id="BLAE01000003">
    <property type="protein sequence ID" value="GES06598.1"/>
    <property type="molecule type" value="Genomic_DNA"/>
</dbReference>
<dbReference type="Proteomes" id="UP000331127">
    <property type="component" value="Unassembled WGS sequence"/>
</dbReference>
<dbReference type="OrthoDB" id="6882680at2"/>
<sequence>MSAPLLHWIDGKAVPSAGGATRAGTNPSTGGPGAEVSLGTAADVDLAVRAAHGAAKGWRHTNSLDRGRVLAAISRRLLADLDELAAMESADTGKPLALSTAEIRGAAEYFEFYAALVNLPVGEVLDIQPNLHVYTLREPLGVVGVITPWNLPLNQAARACAPALAAGNTIVAKPAESTSRTTVALARIGSEEGLPPGVFNVVLGQGSEVGTAIVRHPLVRKVAFTGSVPVGQEIGRIAADRILPLTLELGGKSANIVFADADLEFAASEAVRAFTTNAGQVCSSGTRLLVQREIQERFTAAVVAATRKLRPGHEVGPMITRGQWETVQRYFRIAAEEGAVAEVGGGVPLDSELAAGFYVEPTVYSGVTNDMRIAREEIFGPVVVIIPFETEDEAVALANDSDFGLVGGVFTSDMSRAIRVAESIEAGQVYINSWSTQSVQMPFGGHKHSGYGREKGIEALNHYSHIKSISMRLTGR</sequence>
<accession>A0A5M3WJL4</accession>
<evidence type="ECO:0000256" key="3">
    <source>
        <dbReference type="PROSITE-ProRule" id="PRU10007"/>
    </source>
</evidence>
<feature type="active site" evidence="3">
    <location>
        <position position="248"/>
    </location>
</feature>
<reference evidence="7 8" key="1">
    <citation type="submission" date="2019-10" db="EMBL/GenBank/DDBJ databases">
        <title>Whole genome shotgun sequence of Acrocarpospora macrocephala NBRC 16266.</title>
        <authorList>
            <person name="Ichikawa N."/>
            <person name="Kimura A."/>
            <person name="Kitahashi Y."/>
            <person name="Komaki H."/>
            <person name="Oguchi A."/>
        </authorList>
    </citation>
    <scope>NUCLEOTIDE SEQUENCE [LARGE SCALE GENOMIC DNA]</scope>
    <source>
        <strain evidence="7 8">NBRC 16266</strain>
    </source>
</reference>
<dbReference type="FunFam" id="3.40.309.10:FF:000012">
    <property type="entry name" value="Betaine aldehyde dehydrogenase"/>
    <property type="match status" value="1"/>
</dbReference>
<dbReference type="FunFam" id="3.40.605.10:FF:000007">
    <property type="entry name" value="NAD/NADP-dependent betaine aldehyde dehydrogenase"/>
    <property type="match status" value="1"/>
</dbReference>
<dbReference type="Gene3D" id="3.40.605.10">
    <property type="entry name" value="Aldehyde Dehydrogenase, Chain A, domain 1"/>
    <property type="match status" value="1"/>
</dbReference>
<dbReference type="RefSeq" id="WP_155352333.1">
    <property type="nucleotide sequence ID" value="NZ_BAAAHL010000022.1"/>
</dbReference>
<evidence type="ECO:0000256" key="1">
    <source>
        <dbReference type="ARBA" id="ARBA00009986"/>
    </source>
</evidence>
<protein>
    <submittedName>
        <fullName evidence="7">Aldehyde dehydrogenase</fullName>
    </submittedName>
</protein>
<dbReference type="AlphaFoldDB" id="A0A5M3WJL4"/>
<proteinExistence type="inferred from homology"/>
<dbReference type="PANTHER" id="PTHR11699">
    <property type="entry name" value="ALDEHYDE DEHYDROGENASE-RELATED"/>
    <property type="match status" value="1"/>
</dbReference>
<evidence type="ECO:0000313" key="7">
    <source>
        <dbReference type="EMBL" id="GES06598.1"/>
    </source>
</evidence>
<name>A0A5M3WJL4_9ACTN</name>
<dbReference type="Pfam" id="PF00171">
    <property type="entry name" value="Aldedh"/>
    <property type="match status" value="1"/>
</dbReference>
<feature type="region of interest" description="Disordered" evidence="5">
    <location>
        <begin position="16"/>
        <end position="36"/>
    </location>
</feature>
<dbReference type="InterPro" id="IPR016162">
    <property type="entry name" value="Ald_DH_N"/>
</dbReference>
<dbReference type="Gene3D" id="3.40.309.10">
    <property type="entry name" value="Aldehyde Dehydrogenase, Chain A, domain 2"/>
    <property type="match status" value="1"/>
</dbReference>
<comment type="caution">
    <text evidence="7">The sequence shown here is derived from an EMBL/GenBank/DDBJ whole genome shotgun (WGS) entry which is preliminary data.</text>
</comment>
<keyword evidence="8" id="KW-1185">Reference proteome</keyword>
<evidence type="ECO:0000313" key="8">
    <source>
        <dbReference type="Proteomes" id="UP000331127"/>
    </source>
</evidence>
<evidence type="ECO:0000256" key="5">
    <source>
        <dbReference type="SAM" id="MobiDB-lite"/>
    </source>
</evidence>
<gene>
    <name evidence="7" type="ORF">Amac_001930</name>
</gene>
<dbReference type="InterPro" id="IPR015590">
    <property type="entry name" value="Aldehyde_DH_dom"/>
</dbReference>
<comment type="similarity">
    <text evidence="1 4">Belongs to the aldehyde dehydrogenase family.</text>
</comment>